<accession>A0A839EMS1</accession>
<evidence type="ECO:0000256" key="1">
    <source>
        <dbReference type="ARBA" id="ARBA00010759"/>
    </source>
</evidence>
<dbReference type="EMBL" id="JACGXN010000002">
    <property type="protein sequence ID" value="MBA8878794.1"/>
    <property type="molecule type" value="Genomic_DNA"/>
</dbReference>
<dbReference type="PANTHER" id="PTHR10458">
    <property type="entry name" value="PEPTIDE DEFORMYLASE"/>
    <property type="match status" value="1"/>
</dbReference>
<organism evidence="3 4">
    <name type="scientific">Phyllobacterium myrsinacearum</name>
    <dbReference type="NCBI Taxonomy" id="28101"/>
    <lineage>
        <taxon>Bacteria</taxon>
        <taxon>Pseudomonadati</taxon>
        <taxon>Pseudomonadota</taxon>
        <taxon>Alphaproteobacteria</taxon>
        <taxon>Hyphomicrobiales</taxon>
        <taxon>Phyllobacteriaceae</taxon>
        <taxon>Phyllobacterium</taxon>
    </lineage>
</organism>
<keyword evidence="4" id="KW-1185">Reference proteome</keyword>
<evidence type="ECO:0000313" key="4">
    <source>
        <dbReference type="Proteomes" id="UP000549052"/>
    </source>
</evidence>
<dbReference type="PRINTS" id="PR01576">
    <property type="entry name" value="PDEFORMYLASE"/>
</dbReference>
<dbReference type="RefSeq" id="WP_182549441.1">
    <property type="nucleotide sequence ID" value="NZ_JACGXN010000002.1"/>
</dbReference>
<dbReference type="NCBIfam" id="NF009484">
    <property type="entry name" value="PRK12846.1-5"/>
    <property type="match status" value="1"/>
</dbReference>
<dbReference type="NCBIfam" id="TIGR00079">
    <property type="entry name" value="pept_deformyl"/>
    <property type="match status" value="1"/>
</dbReference>
<dbReference type="PANTHER" id="PTHR10458:SF22">
    <property type="entry name" value="PEPTIDE DEFORMYLASE"/>
    <property type="match status" value="1"/>
</dbReference>
<dbReference type="InterPro" id="IPR023635">
    <property type="entry name" value="Peptide_deformylase"/>
</dbReference>
<dbReference type="CDD" id="cd00487">
    <property type="entry name" value="Pep_deformylase"/>
    <property type="match status" value="1"/>
</dbReference>
<dbReference type="SUPFAM" id="SSF56420">
    <property type="entry name" value="Peptide deformylase"/>
    <property type="match status" value="1"/>
</dbReference>
<name>A0A839EMS1_9HYPH</name>
<evidence type="ECO:0000313" key="3">
    <source>
        <dbReference type="EMBL" id="MBA8878794.1"/>
    </source>
</evidence>
<keyword evidence="3" id="KW-0378">Hydrolase</keyword>
<proteinExistence type="inferred from homology"/>
<dbReference type="NCBIfam" id="NF001159">
    <property type="entry name" value="PRK00150.1-3"/>
    <property type="match status" value="1"/>
</dbReference>
<comment type="similarity">
    <text evidence="1 2">Belongs to the polypeptide deformylase family.</text>
</comment>
<dbReference type="Proteomes" id="UP000549052">
    <property type="component" value="Unassembled WGS sequence"/>
</dbReference>
<comment type="caution">
    <text evidence="3">The sequence shown here is derived from an EMBL/GenBank/DDBJ whole genome shotgun (WGS) entry which is preliminary data.</text>
</comment>
<sequence length="168" mass="18930">MTIRTIIKFPHPHLRAEAEAVTAFDGELQGLAGDILDTMRDAPGIGMTAPHIGVLKRVVVIELNDGQGVRYYINPTVEWASDILARNIEGSVSMPGINDEVERPSAVRVRYQDLSGIVQTQEADGLLAVCLQHEIDQLDGIFWLYRLSRLKRDRLIKRFEKQQRIQIA</sequence>
<dbReference type="AlphaFoldDB" id="A0A839EMS1"/>
<dbReference type="PIRSF" id="PIRSF004749">
    <property type="entry name" value="Pep_def"/>
    <property type="match status" value="1"/>
</dbReference>
<evidence type="ECO:0000256" key="2">
    <source>
        <dbReference type="HAMAP-Rule" id="MF_00163"/>
    </source>
</evidence>
<protein>
    <recommendedName>
        <fullName evidence="2">Peptide deformylase-like</fullName>
    </recommendedName>
    <alternativeName>
        <fullName evidence="2">Polypeptide deformylase-like</fullName>
    </alternativeName>
</protein>
<gene>
    <name evidence="3" type="ORF">FHW16_002506</name>
</gene>
<reference evidence="3 4" key="1">
    <citation type="submission" date="2020-07" db="EMBL/GenBank/DDBJ databases">
        <title>Genomic Encyclopedia of Type Strains, Phase IV (KMG-V): Genome sequencing to study the core and pangenomes of soil and plant-associated prokaryotes.</title>
        <authorList>
            <person name="Whitman W."/>
        </authorList>
    </citation>
    <scope>NUCLEOTIDE SEQUENCE [LARGE SCALE GENOMIC DNA]</scope>
    <source>
        <strain evidence="3 4">AN3</strain>
    </source>
</reference>
<dbReference type="HAMAP" id="MF_00163">
    <property type="entry name" value="Pep_deformylase"/>
    <property type="match status" value="1"/>
</dbReference>
<comment type="caution">
    <text evidence="2">Lacks conserved residue(s) required for the propagation of feature annotation.</text>
</comment>
<dbReference type="InterPro" id="IPR036821">
    <property type="entry name" value="Peptide_deformylase_sf"/>
</dbReference>
<dbReference type="Pfam" id="PF01327">
    <property type="entry name" value="Pep_deformylase"/>
    <property type="match status" value="1"/>
</dbReference>
<feature type="active site" evidence="2">
    <location>
        <position position="134"/>
    </location>
</feature>
<dbReference type="GO" id="GO:0042586">
    <property type="term" value="F:peptide deformylase activity"/>
    <property type="evidence" value="ECO:0007669"/>
    <property type="project" value="InterPro"/>
</dbReference>
<dbReference type="Gene3D" id="3.90.45.10">
    <property type="entry name" value="Peptide deformylase"/>
    <property type="match status" value="1"/>
</dbReference>